<evidence type="ECO:0000313" key="1">
    <source>
        <dbReference type="EMBL" id="MEQ1408818.1"/>
    </source>
</evidence>
<name>A0ABV0MA90_9HYPH</name>
<organism evidence="1 2">
    <name type="scientific">Neorhizobium phenanthreniclasticum</name>
    <dbReference type="NCBI Taxonomy" id="3157917"/>
    <lineage>
        <taxon>Bacteria</taxon>
        <taxon>Pseudomonadati</taxon>
        <taxon>Pseudomonadota</taxon>
        <taxon>Alphaproteobacteria</taxon>
        <taxon>Hyphomicrobiales</taxon>
        <taxon>Rhizobiaceae</taxon>
        <taxon>Rhizobium/Agrobacterium group</taxon>
        <taxon>Neorhizobium</taxon>
    </lineage>
</organism>
<dbReference type="EMBL" id="JBEAAL010000031">
    <property type="protein sequence ID" value="MEQ1408818.1"/>
    <property type="molecule type" value="Genomic_DNA"/>
</dbReference>
<accession>A0ABV0MA90</accession>
<protein>
    <submittedName>
        <fullName evidence="1">Uncharacterized protein</fullName>
    </submittedName>
</protein>
<reference evidence="1 2" key="1">
    <citation type="submission" date="2024-05" db="EMBL/GenBank/DDBJ databases">
        <title>Neorhizobium sp. Rsf11, a plant growth promoting and heavy metal resistant PAH-degrader.</title>
        <authorList>
            <person name="Golubev S.N."/>
            <person name="Muratova A.Y."/>
            <person name="Markelova M.I."/>
        </authorList>
    </citation>
    <scope>NUCLEOTIDE SEQUENCE [LARGE SCALE GENOMIC DNA]</scope>
    <source>
        <strain evidence="1 2">Rsf11</strain>
    </source>
</reference>
<gene>
    <name evidence="1" type="ORF">ABK249_28240</name>
</gene>
<dbReference type="RefSeq" id="WP_227705622.1">
    <property type="nucleotide sequence ID" value="NZ_JBEAAL010000031.1"/>
</dbReference>
<dbReference type="Proteomes" id="UP001496627">
    <property type="component" value="Unassembled WGS sequence"/>
</dbReference>
<dbReference type="PROSITE" id="PS51257">
    <property type="entry name" value="PROKAR_LIPOPROTEIN"/>
    <property type="match status" value="1"/>
</dbReference>
<evidence type="ECO:0000313" key="2">
    <source>
        <dbReference type="Proteomes" id="UP001496627"/>
    </source>
</evidence>
<sequence>MPFFLLRLLLIQLFAGVVLLAACDGVSAVELFRNGAKYEFDVPLPGGAKFQSAGVDRNATIRGIGINLHLIQDRYPDCKTLVRERMVGVAGRRYRYDDESAVLTKGECRIKQWNNENVHITSHCIWVEICGCYAIVHFTYPYELEDRYQKISAAVALALRRASSAGAQKTFRRDGLDEDWLAAIRVLKKRGFSASQAHAFLQDSAHIEVGPRGLLDRYAKLLADLYGTSVKSVQNGPAVTATWAYDVQTGYPLHVASPVESQGTLRLAIRELEVLEVMPA</sequence>
<keyword evidence="2" id="KW-1185">Reference proteome</keyword>
<proteinExistence type="predicted"/>
<comment type="caution">
    <text evidence="1">The sequence shown here is derived from an EMBL/GenBank/DDBJ whole genome shotgun (WGS) entry which is preliminary data.</text>
</comment>